<gene>
    <name evidence="12" type="ORF">POTOM_049573</name>
</gene>
<evidence type="ECO:0000256" key="10">
    <source>
        <dbReference type="SAM" id="MobiDB-lite"/>
    </source>
</evidence>
<evidence type="ECO:0000313" key="13">
    <source>
        <dbReference type="Proteomes" id="UP000886885"/>
    </source>
</evidence>
<dbReference type="OrthoDB" id="10003593at2759"/>
<dbReference type="GO" id="GO:0061015">
    <property type="term" value="P:snRNA import into nucleus"/>
    <property type="evidence" value="ECO:0007669"/>
    <property type="project" value="InterPro"/>
</dbReference>
<protein>
    <recommendedName>
        <fullName evidence="5">Snurportin-1</fullName>
    </recommendedName>
</protein>
<evidence type="ECO:0000256" key="1">
    <source>
        <dbReference type="ARBA" id="ARBA00003975"/>
    </source>
</evidence>
<evidence type="ECO:0000256" key="9">
    <source>
        <dbReference type="ARBA" id="ARBA00023242"/>
    </source>
</evidence>
<name>A0A8X7YCQ2_POPTO</name>
<dbReference type="PANTHER" id="PTHR13403:SF6">
    <property type="entry name" value="SNURPORTIN-1"/>
    <property type="match status" value="1"/>
</dbReference>
<dbReference type="Proteomes" id="UP000886885">
    <property type="component" value="Chromosome 15A"/>
</dbReference>
<keyword evidence="6" id="KW-0813">Transport</keyword>
<dbReference type="GO" id="GO:0005634">
    <property type="term" value="C:nucleus"/>
    <property type="evidence" value="ECO:0007669"/>
    <property type="project" value="UniProtKB-SubCell"/>
</dbReference>
<dbReference type="PANTHER" id="PTHR13403">
    <property type="entry name" value="SNURPORTIN1 RNUT1 PROTEIN RNA, U TRANSPORTER 1"/>
    <property type="match status" value="1"/>
</dbReference>
<keyword evidence="9" id="KW-0539">Nucleus</keyword>
<dbReference type="CDD" id="cd09232">
    <property type="entry name" value="Snurportin-1_C"/>
    <property type="match status" value="1"/>
</dbReference>
<keyword evidence="8" id="KW-0694">RNA-binding</keyword>
<dbReference type="GO" id="GO:0005737">
    <property type="term" value="C:cytoplasm"/>
    <property type="evidence" value="ECO:0007669"/>
    <property type="project" value="UniProtKB-SubCell"/>
</dbReference>
<organism evidence="12 13">
    <name type="scientific">Populus tomentosa</name>
    <name type="common">Chinese white poplar</name>
    <dbReference type="NCBI Taxonomy" id="118781"/>
    <lineage>
        <taxon>Eukaryota</taxon>
        <taxon>Viridiplantae</taxon>
        <taxon>Streptophyta</taxon>
        <taxon>Embryophyta</taxon>
        <taxon>Tracheophyta</taxon>
        <taxon>Spermatophyta</taxon>
        <taxon>Magnoliopsida</taxon>
        <taxon>eudicotyledons</taxon>
        <taxon>Gunneridae</taxon>
        <taxon>Pentapetalae</taxon>
        <taxon>rosids</taxon>
        <taxon>fabids</taxon>
        <taxon>Malpighiales</taxon>
        <taxon>Salicaceae</taxon>
        <taxon>Saliceae</taxon>
        <taxon>Populus</taxon>
    </lineage>
</organism>
<comment type="similarity">
    <text evidence="4">Belongs to the snurportin family.</text>
</comment>
<evidence type="ECO:0000313" key="12">
    <source>
        <dbReference type="EMBL" id="KAG6747192.1"/>
    </source>
</evidence>
<evidence type="ECO:0000259" key="11">
    <source>
        <dbReference type="Pfam" id="PF21974"/>
    </source>
</evidence>
<dbReference type="InterPro" id="IPR017336">
    <property type="entry name" value="Snurportin-1"/>
</dbReference>
<dbReference type="EMBL" id="JAAWWB010000029">
    <property type="protein sequence ID" value="KAG6747192.1"/>
    <property type="molecule type" value="Genomic_DNA"/>
</dbReference>
<accession>A0A8X7YCQ2</accession>
<comment type="subcellular location">
    <subcellularLocation>
        <location evidence="3">Cytoplasm</location>
    </subcellularLocation>
    <subcellularLocation>
        <location evidence="2">Nucleus</location>
    </subcellularLocation>
</comment>
<comment type="function">
    <text evidence="1">Functions as an U snRNP-specific nuclear import adapter. Involved in the trimethylguanosine (m3G)-cap-dependent nuclear import of U snRNPs. Binds specifically to the terminal m3G-cap U snRNAs.</text>
</comment>
<reference evidence="12" key="1">
    <citation type="journal article" date="2020" name="bioRxiv">
        <title>Hybrid origin of Populus tomentosa Carr. identified through genome sequencing and phylogenomic analysis.</title>
        <authorList>
            <person name="An X."/>
            <person name="Gao K."/>
            <person name="Chen Z."/>
            <person name="Li J."/>
            <person name="Yang X."/>
            <person name="Yang X."/>
            <person name="Zhou J."/>
            <person name="Guo T."/>
            <person name="Zhao T."/>
            <person name="Huang S."/>
            <person name="Miao D."/>
            <person name="Khan W.U."/>
            <person name="Rao P."/>
            <person name="Ye M."/>
            <person name="Lei B."/>
            <person name="Liao W."/>
            <person name="Wang J."/>
            <person name="Ji L."/>
            <person name="Li Y."/>
            <person name="Guo B."/>
            <person name="Mustafa N.S."/>
            <person name="Li S."/>
            <person name="Yun Q."/>
            <person name="Keller S.R."/>
            <person name="Mao J."/>
            <person name="Zhang R."/>
            <person name="Strauss S.H."/>
        </authorList>
    </citation>
    <scope>NUCLEOTIDE SEQUENCE</scope>
    <source>
        <strain evidence="12">GM15</strain>
        <tissue evidence="12">Leaf</tissue>
    </source>
</reference>
<feature type="region of interest" description="Disordered" evidence="10">
    <location>
        <begin position="1"/>
        <end position="39"/>
    </location>
</feature>
<dbReference type="Pfam" id="PF21974">
    <property type="entry name" value="SPN1_m3Gcap_bd"/>
    <property type="match status" value="2"/>
</dbReference>
<keyword evidence="7" id="KW-0963">Cytoplasm</keyword>
<evidence type="ECO:0000256" key="6">
    <source>
        <dbReference type="ARBA" id="ARBA00022448"/>
    </source>
</evidence>
<evidence type="ECO:0000256" key="7">
    <source>
        <dbReference type="ARBA" id="ARBA00022490"/>
    </source>
</evidence>
<evidence type="ECO:0000256" key="5">
    <source>
        <dbReference type="ARBA" id="ARBA00016034"/>
    </source>
</evidence>
<keyword evidence="13" id="KW-1185">Reference proteome</keyword>
<feature type="domain" description="Snurportin-1 m3G cap-binding" evidence="11">
    <location>
        <begin position="140"/>
        <end position="224"/>
    </location>
</feature>
<evidence type="ECO:0000256" key="4">
    <source>
        <dbReference type="ARBA" id="ARBA00007540"/>
    </source>
</evidence>
<evidence type="ECO:0000256" key="2">
    <source>
        <dbReference type="ARBA" id="ARBA00004123"/>
    </source>
</evidence>
<comment type="caution">
    <text evidence="12">The sequence shown here is derived from an EMBL/GenBank/DDBJ whole genome shotgun (WGS) entry which is preliminary data.</text>
</comment>
<sequence>MAPPQDTRRPFKRLAISDQQRRRDISLQRQAQSRRDAQHQARCLASTVLSLQYQTTPEPEPNIELELVPEAEESGAPSQDLDVRHAAKLKGAEARKWFAKQLMLHEWMIDVPDRLSDDWYVFARPAGKRCFVVSTNGTTLDQTYYVIDMVCWRGYSLYDCAAEFRFFWLNSKLGETGACDPPSFYHKYKFSTVPVYNCDQNGLFSAYSGAVPYVKDGLLFYNKLLVLILVVKEYFGAISLKFECCLPDPCFCREGNALRAVSEVSLLAKRYARISDIIFEVWRWHAHYQTGNTPLALVWKDQNCSQYVMDTDNKGQVPTQQQVVLELQDDGKLVTSDDPPVVFGCLDSDFIQKSGLCSGNLLRFAISDGGLSFVDGKLVKADLHYLEKPNRARAFADSYSKGFGYSSNVVSPFLEHFDLLVFTGHFRSLLDKLLSKIHLQIMFQHTVRHCPLKVDDLLASISSPDDQQNRPCDIEMVS</sequence>
<dbReference type="InterPro" id="IPR047857">
    <property type="entry name" value="Snurportin1_C"/>
</dbReference>
<proteinExistence type="inferred from homology"/>
<evidence type="ECO:0000256" key="3">
    <source>
        <dbReference type="ARBA" id="ARBA00004496"/>
    </source>
</evidence>
<evidence type="ECO:0000256" key="8">
    <source>
        <dbReference type="ARBA" id="ARBA00022884"/>
    </source>
</evidence>
<feature type="domain" description="Snurportin-1 m3G cap-binding" evidence="11">
    <location>
        <begin position="101"/>
        <end position="139"/>
    </location>
</feature>
<dbReference type="GO" id="GO:0003723">
    <property type="term" value="F:RNA binding"/>
    <property type="evidence" value="ECO:0007669"/>
    <property type="project" value="UniProtKB-KW"/>
</dbReference>
<dbReference type="AlphaFoldDB" id="A0A8X7YCQ2"/>